<accession>A0A381SGV5</accession>
<dbReference type="GO" id="GO:0016491">
    <property type="term" value="F:oxidoreductase activity"/>
    <property type="evidence" value="ECO:0007669"/>
    <property type="project" value="InterPro"/>
</dbReference>
<feature type="transmembrane region" description="Helical" evidence="5">
    <location>
        <begin position="122"/>
        <end position="142"/>
    </location>
</feature>
<keyword evidence="4 5" id="KW-0472">Membrane</keyword>
<proteinExistence type="predicted"/>
<dbReference type="EMBL" id="UINC01003093">
    <property type="protein sequence ID" value="SVA03300.1"/>
    <property type="molecule type" value="Genomic_DNA"/>
</dbReference>
<gene>
    <name evidence="7" type="ORF">METZ01_LOCUS56154</name>
</gene>
<protein>
    <recommendedName>
        <fullName evidence="6">Fatty acid hydroxylase domain-containing protein</fullName>
    </recommendedName>
</protein>
<feature type="transmembrane region" description="Helical" evidence="5">
    <location>
        <begin position="72"/>
        <end position="94"/>
    </location>
</feature>
<evidence type="ECO:0000256" key="3">
    <source>
        <dbReference type="ARBA" id="ARBA00022989"/>
    </source>
</evidence>
<dbReference type="GO" id="GO:0008610">
    <property type="term" value="P:lipid biosynthetic process"/>
    <property type="evidence" value="ECO:0007669"/>
    <property type="project" value="InterPro"/>
</dbReference>
<evidence type="ECO:0000256" key="1">
    <source>
        <dbReference type="ARBA" id="ARBA00004370"/>
    </source>
</evidence>
<dbReference type="Pfam" id="PF04116">
    <property type="entry name" value="FA_hydroxylase"/>
    <property type="match status" value="1"/>
</dbReference>
<dbReference type="PANTHER" id="PTHR11863">
    <property type="entry name" value="STEROL DESATURASE"/>
    <property type="match status" value="1"/>
</dbReference>
<dbReference type="AlphaFoldDB" id="A0A381SGV5"/>
<evidence type="ECO:0000256" key="2">
    <source>
        <dbReference type="ARBA" id="ARBA00022692"/>
    </source>
</evidence>
<evidence type="ECO:0000313" key="7">
    <source>
        <dbReference type="EMBL" id="SVA03300.1"/>
    </source>
</evidence>
<name>A0A381SGV5_9ZZZZ</name>
<feature type="transmembrane region" description="Helical" evidence="5">
    <location>
        <begin position="162"/>
        <end position="183"/>
    </location>
</feature>
<comment type="subcellular location">
    <subcellularLocation>
        <location evidence="1">Membrane</location>
    </subcellularLocation>
</comment>
<keyword evidence="3 5" id="KW-1133">Transmembrane helix</keyword>
<reference evidence="7" key="1">
    <citation type="submission" date="2018-05" db="EMBL/GenBank/DDBJ databases">
        <authorList>
            <person name="Lanie J.A."/>
            <person name="Ng W.-L."/>
            <person name="Kazmierczak K.M."/>
            <person name="Andrzejewski T.M."/>
            <person name="Davidsen T.M."/>
            <person name="Wayne K.J."/>
            <person name="Tettelin H."/>
            <person name="Glass J.I."/>
            <person name="Rusch D."/>
            <person name="Podicherti R."/>
            <person name="Tsui H.-C.T."/>
            <person name="Winkler M.E."/>
        </authorList>
    </citation>
    <scope>NUCLEOTIDE SEQUENCE</scope>
</reference>
<feature type="domain" description="Fatty acid hydroxylase" evidence="6">
    <location>
        <begin position="169"/>
        <end position="299"/>
    </location>
</feature>
<dbReference type="GO" id="GO:0016020">
    <property type="term" value="C:membrane"/>
    <property type="evidence" value="ECO:0007669"/>
    <property type="project" value="UniProtKB-SubCell"/>
</dbReference>
<evidence type="ECO:0000256" key="4">
    <source>
        <dbReference type="ARBA" id="ARBA00023136"/>
    </source>
</evidence>
<feature type="transmembrane region" description="Helical" evidence="5">
    <location>
        <begin position="243"/>
        <end position="263"/>
    </location>
</feature>
<evidence type="ECO:0000259" key="6">
    <source>
        <dbReference type="Pfam" id="PF04116"/>
    </source>
</evidence>
<sequence>MTIKEWNFHPKLPLKKNPLFLFPFSIKKIFKWYLKMWSPPSEIFICLLFALTLWYFVNPLLETFTVNFENIFYIYVLNLIIVFFTAGGLHLYLYSLNKQRDILKYDIRKQSNNKKYTLNSQVLDNMFWTVVSGVTVWTIYQILYMWSYVKGIMPVSSFSINPFWFCILFVLITLWNGIHFYFIHRLLHFPFLYKIAHHVHHRNINPGPWSGISMHPIEHILYFSAVLIHFIIPSHPLHVFFHFIILSVGAIWGHAGFDALVIAKKNKVPLGHFDHQLHHRYFECNYGTFESPCDKWFNTFHDGTPEATQIMRNRRHKIHNI</sequence>
<dbReference type="InterPro" id="IPR006694">
    <property type="entry name" value="Fatty_acid_hydroxylase"/>
</dbReference>
<keyword evidence="2 5" id="KW-0812">Transmembrane</keyword>
<evidence type="ECO:0000256" key="5">
    <source>
        <dbReference type="SAM" id="Phobius"/>
    </source>
</evidence>
<organism evidence="7">
    <name type="scientific">marine metagenome</name>
    <dbReference type="NCBI Taxonomy" id="408172"/>
    <lineage>
        <taxon>unclassified sequences</taxon>
        <taxon>metagenomes</taxon>
        <taxon>ecological metagenomes</taxon>
    </lineage>
</organism>
<dbReference type="GO" id="GO:0005506">
    <property type="term" value="F:iron ion binding"/>
    <property type="evidence" value="ECO:0007669"/>
    <property type="project" value="InterPro"/>
</dbReference>
<feature type="transmembrane region" description="Helical" evidence="5">
    <location>
        <begin position="37"/>
        <end position="57"/>
    </location>
</feature>
<dbReference type="InterPro" id="IPR050307">
    <property type="entry name" value="Sterol_Desaturase_Related"/>
</dbReference>